<dbReference type="InterPro" id="IPR050600">
    <property type="entry name" value="SETD3_SETD6_MTase"/>
</dbReference>
<evidence type="ECO:0000256" key="1">
    <source>
        <dbReference type="ARBA" id="ARBA00022603"/>
    </source>
</evidence>
<dbReference type="PROSITE" id="PS50280">
    <property type="entry name" value="SET"/>
    <property type="match status" value="1"/>
</dbReference>
<reference evidence="7 8" key="1">
    <citation type="submission" date="2024-07" db="EMBL/GenBank/DDBJ databases">
        <title>Draft sequence of the Neodothiora populina.</title>
        <authorList>
            <person name="Drown D.D."/>
            <person name="Schuette U.S."/>
            <person name="Buechlein A.B."/>
            <person name="Rusch D.R."/>
            <person name="Winton L.W."/>
            <person name="Adams G.A."/>
        </authorList>
    </citation>
    <scope>NUCLEOTIDE SEQUENCE [LARGE SCALE GENOMIC DNA]</scope>
    <source>
        <strain evidence="7 8">CPC 39397</strain>
    </source>
</reference>
<dbReference type="Pfam" id="PF09273">
    <property type="entry name" value="Rubis-subs-bind"/>
    <property type="match status" value="1"/>
</dbReference>
<dbReference type="PIRSF" id="PIRSF011771">
    <property type="entry name" value="RMS1_SET"/>
    <property type="match status" value="1"/>
</dbReference>
<dbReference type="RefSeq" id="XP_069204730.1">
    <property type="nucleotide sequence ID" value="XM_069341219.1"/>
</dbReference>
<dbReference type="InterPro" id="IPR001214">
    <property type="entry name" value="SET_dom"/>
</dbReference>
<dbReference type="SUPFAM" id="SSF81822">
    <property type="entry name" value="RuBisCo LSMT C-terminal, substrate-binding domain"/>
    <property type="match status" value="1"/>
</dbReference>
<protein>
    <recommendedName>
        <fullName evidence="4">Ribosomal lysine N-methyltransferase 4</fullName>
        <ecNumber evidence="4">2.1.1.-</ecNumber>
    </recommendedName>
</protein>
<comment type="function">
    <text evidence="4">S-adenosyl-L-methionine-dependent protein-lysine N-methyltransferase that monomethylates 60S ribosomal protein L42.</text>
</comment>
<dbReference type="EC" id="2.1.1.-" evidence="4"/>
<dbReference type="InterPro" id="IPR011383">
    <property type="entry name" value="N-lys_methylase_SETD6"/>
</dbReference>
<feature type="domain" description="SET" evidence="6">
    <location>
        <begin position="25"/>
        <end position="285"/>
    </location>
</feature>
<keyword evidence="8" id="KW-1185">Reference proteome</keyword>
<dbReference type="InterPro" id="IPR015353">
    <property type="entry name" value="Rubisco_LSMT_subst-bd"/>
</dbReference>
<dbReference type="Pfam" id="PF00856">
    <property type="entry name" value="SET"/>
    <property type="match status" value="1"/>
</dbReference>
<dbReference type="PANTHER" id="PTHR13271">
    <property type="entry name" value="UNCHARACTERIZED PUTATIVE METHYLTRANSFERASE"/>
    <property type="match status" value="1"/>
</dbReference>
<evidence type="ECO:0000256" key="5">
    <source>
        <dbReference type="SAM" id="Coils"/>
    </source>
</evidence>
<keyword evidence="4" id="KW-0539">Nucleus</keyword>
<accession>A0ABR3PQN5</accession>
<evidence type="ECO:0000256" key="2">
    <source>
        <dbReference type="ARBA" id="ARBA00022679"/>
    </source>
</evidence>
<keyword evidence="3 4" id="KW-0949">S-adenosyl-L-methionine</keyword>
<keyword evidence="2 4" id="KW-0808">Transferase</keyword>
<evidence type="ECO:0000313" key="7">
    <source>
        <dbReference type="EMBL" id="KAL1311881.1"/>
    </source>
</evidence>
<dbReference type="GeneID" id="95975656"/>
<keyword evidence="1 4" id="KW-0489">Methyltransferase</keyword>
<comment type="similarity">
    <text evidence="4">Belongs to the class V-like SAM-binding methyltransferase superfamily. Histone-lysine methyltransferase family. SETD6 subfamily.</text>
</comment>
<dbReference type="SUPFAM" id="SSF82199">
    <property type="entry name" value="SET domain"/>
    <property type="match status" value="1"/>
</dbReference>
<evidence type="ECO:0000259" key="6">
    <source>
        <dbReference type="PROSITE" id="PS50280"/>
    </source>
</evidence>
<evidence type="ECO:0000313" key="8">
    <source>
        <dbReference type="Proteomes" id="UP001562354"/>
    </source>
</evidence>
<dbReference type="Gene3D" id="3.90.1420.10">
    <property type="entry name" value="Rubisco LSMT, substrate-binding domain"/>
    <property type="match status" value="1"/>
</dbReference>
<dbReference type="Proteomes" id="UP001562354">
    <property type="component" value="Unassembled WGS sequence"/>
</dbReference>
<keyword evidence="5" id="KW-0175">Coiled coil</keyword>
<organism evidence="7 8">
    <name type="scientific">Neodothiora populina</name>
    <dbReference type="NCBI Taxonomy" id="2781224"/>
    <lineage>
        <taxon>Eukaryota</taxon>
        <taxon>Fungi</taxon>
        <taxon>Dikarya</taxon>
        <taxon>Ascomycota</taxon>
        <taxon>Pezizomycotina</taxon>
        <taxon>Dothideomycetes</taxon>
        <taxon>Dothideomycetidae</taxon>
        <taxon>Dothideales</taxon>
        <taxon>Dothioraceae</taxon>
        <taxon>Neodothiora</taxon>
    </lineage>
</organism>
<evidence type="ECO:0000256" key="4">
    <source>
        <dbReference type="PIRNR" id="PIRNR011771"/>
    </source>
</evidence>
<name>A0ABR3PQN5_9PEZI</name>
<proteinExistence type="inferred from homology"/>
<dbReference type="InterPro" id="IPR046341">
    <property type="entry name" value="SET_dom_sf"/>
</dbReference>
<comment type="caution">
    <text evidence="7">The sequence shown here is derived from an EMBL/GenBank/DDBJ whole genome shotgun (WGS) entry which is preliminary data.</text>
</comment>
<dbReference type="Gene3D" id="3.90.1410.10">
    <property type="entry name" value="set domain protein methyltransferase, domain 1"/>
    <property type="match status" value="1"/>
</dbReference>
<dbReference type="InterPro" id="IPR036464">
    <property type="entry name" value="Rubisco_LSMT_subst-bd_sf"/>
</dbReference>
<comment type="subcellular location">
    <subcellularLocation>
        <location evidence="4">Nucleus</location>
    </subcellularLocation>
</comment>
<dbReference type="EMBL" id="JBFMKM010000001">
    <property type="protein sequence ID" value="KAL1311881.1"/>
    <property type="molecule type" value="Genomic_DNA"/>
</dbReference>
<feature type="coiled-coil region" evidence="5">
    <location>
        <begin position="400"/>
        <end position="427"/>
    </location>
</feature>
<sequence length="476" mass="54487">MADFESKSATFLDWFKSQPGSTFDSRIKITDLRSKGEGRGIIATEDIPAETELFNIPRSNVISIENSQLSKKLPNIFSTLSLLQEATGNEEKDDGEEAPDLVEMPDPWLDLILVMIYEFLQGRLSPWQAYLDVLPDQFDTLMFWTPEEVKELQSSAVKDRIGKESADEMFQTKVLPLVREHKHVFCPEGVAHLDDAELMKLAHRMGSIIMAYAFDLDQEDEDEEEDEDGWTQDRDAMKQMGMVPMADMLNADAEFNAHLNHEEDKLSMTSLREIKAGEEILNYYGPLPNCDLLRRYGYTSAKHRRYDVVELPWDLVKKAIDERFGRQGSPIDDEDLEEGFVLERESGDPDETGINTCPAEFVSFPEELEDQIQQFIPKTNVKLDKAQKKKLKRTCLEIIASSLAARLKQYETTIEQDQELLRDQKTSGRLRMAVDVRLGEKRLLQEAQVFANNLMEKYSETVDGAEASHAKKQKRN</sequence>
<gene>
    <name evidence="7" type="ORF">AAFC00_001953</name>
</gene>
<dbReference type="PANTHER" id="PTHR13271:SF34">
    <property type="entry name" value="N-LYSINE METHYLTRANSFERASE SETD6"/>
    <property type="match status" value="1"/>
</dbReference>
<evidence type="ECO:0000256" key="3">
    <source>
        <dbReference type="ARBA" id="ARBA00022691"/>
    </source>
</evidence>